<feature type="compositionally biased region" description="Basic and acidic residues" evidence="1">
    <location>
        <begin position="478"/>
        <end position="490"/>
    </location>
</feature>
<evidence type="ECO:0000256" key="1">
    <source>
        <dbReference type="SAM" id="MobiDB-lite"/>
    </source>
</evidence>
<feature type="compositionally biased region" description="Basic and acidic residues" evidence="1">
    <location>
        <begin position="1"/>
        <end position="21"/>
    </location>
</feature>
<feature type="compositionally biased region" description="Basic and acidic residues" evidence="1">
    <location>
        <begin position="1284"/>
        <end position="1302"/>
    </location>
</feature>
<feature type="region of interest" description="Disordered" evidence="1">
    <location>
        <begin position="695"/>
        <end position="805"/>
    </location>
</feature>
<feature type="compositionally biased region" description="Polar residues" evidence="1">
    <location>
        <begin position="715"/>
        <end position="725"/>
    </location>
</feature>
<evidence type="ECO:0000313" key="2">
    <source>
        <dbReference type="EMBL" id="PHJ21738.1"/>
    </source>
</evidence>
<feature type="compositionally biased region" description="Low complexity" evidence="1">
    <location>
        <begin position="202"/>
        <end position="224"/>
    </location>
</feature>
<feature type="compositionally biased region" description="Low complexity" evidence="1">
    <location>
        <begin position="643"/>
        <end position="652"/>
    </location>
</feature>
<feature type="compositionally biased region" description="Basic and acidic residues" evidence="1">
    <location>
        <begin position="990"/>
        <end position="1002"/>
    </location>
</feature>
<feature type="compositionally biased region" description="Basic and acidic residues" evidence="1">
    <location>
        <begin position="105"/>
        <end position="128"/>
    </location>
</feature>
<feature type="region of interest" description="Disordered" evidence="1">
    <location>
        <begin position="1"/>
        <end position="71"/>
    </location>
</feature>
<evidence type="ECO:0000313" key="3">
    <source>
        <dbReference type="Proteomes" id="UP000221165"/>
    </source>
</evidence>
<protein>
    <submittedName>
        <fullName evidence="2">Ap2 domain transcription factor ap2x-3</fullName>
    </submittedName>
</protein>
<feature type="region of interest" description="Disordered" evidence="1">
    <location>
        <begin position="643"/>
        <end position="678"/>
    </location>
</feature>
<dbReference type="RefSeq" id="XP_067923418.1">
    <property type="nucleotide sequence ID" value="XM_068064605.1"/>
</dbReference>
<feature type="region of interest" description="Disordered" evidence="1">
    <location>
        <begin position="1703"/>
        <end position="1744"/>
    </location>
</feature>
<comment type="caution">
    <text evidence="2">The sequence shown here is derived from an EMBL/GenBank/DDBJ whole genome shotgun (WGS) entry which is preliminary data.</text>
</comment>
<sequence>MKMVKTTREEEKEGQEKEDRGLGVAKRRRRRAQRESDEELLSLQRAEEKEKDSGSTTDLAGEEEGEKNGDLNVEERLLLLLSCVDFPTSSSSSAKVSNNVSNRGGENEEERKDKPREETIRARGDVVRELLLSSSSSSSASGEEAREEEEENFSSLLLEDLFSDRPRHREDQEGREEERKKKKKKKECHNKETEDSSCNHISSSSSSSSSSFSSPVSFPSSSSSMFAVSEEERKTIRGEGDGRRREQGVNALDELWSLETSCPSSFSQHPEEGETPSITTRQSKRQEVDKGRESRETLASLPSSCSVGTPRHGSSSSCSLRDQKIESLLPSYREGRGTSLSSTTCSSSFSSFSLSSSSSCRPFLSSPSSSSSPSIRRGRDLGGTTRRSEGEGRGDDLGRNGEKEDEEERRGDTSHHSLILSAGFSRDSPPYRFGVDSTASSSANEHSPGKDEEKKKKKAGTAERSSSALLDQWLGSHRKGEGETTGRDLRCYPSSSSPSLQLLQYNPVGSPVAPQDNTEVRRSYREEEEQGERRERKGVQREDSLSSLFTRPSQSYLLHPSSSSPQRRSPPGESTRGEQGTHLPNSSHSVDLPHHLPFSSRSCSSSSFASSSSSSAASPAIRLVFDYCNGGVYNEEEENLLLSSSSRPFLDSSEVDEEDGLGERRGEEEEEKWLEKNGEEDLSSLLQSLLSSSSKQADTISSSPPSNLLHRHTNVSHTQHTSSIDTLRRNDRRKNSNNDHLSSSSSFSSSSSSSRFPDLESSSVDVGVFHPDRDRRVCPSYSSHDNDLSPPLPHPPSFSSSVDSSLRGTSGIVRNSSFSSSFSFLTSQGGERCRSRDPVRQRQRREMKEKSFFGSVQEIANRFKSCRSADVLRLVKRYFACSRRKVWNLDTLELIVAACSYISSRQSYEGLSLSDISGELVDQQKMSLVSSSIKRPRRSSFTIQPPTRQGENEAREEVHRQIASFSSSSSSSSRSSTSTSEGGGNLVEQRSLKELLGIRKEEEEGNEEEEEEEEEKEHGGEDDQERSLLKKKRTRDSKKTGEEHEKNKSLNAISPFNGYDDILAILQPTGGGEEEEEQQERKIVSQAEKDDSDDTSKSEKRKESGKNTSVTTSKRGDRGTRGEEEEDSTASSSSSRRRRRRSPKGVCRVKMTSRQARIKRLGKWVSRVCRQLHLTSLPSQDLDPEERASRLIARVRQMLISHIQQEEERKPVYLRRLLHDHQNTSTKKQKKDQKRSEKSSSSSSLGATSQGRLAPVEDERASEEERSEGGDYKREEKKKRKKKREDGSSDDVHEEDKRRWENVEEASSISNDEKEKAPCINTKKIHMKGDAEEEEENKQEMWLQERNRPLTLGLLDECIEGRAEDDLTTCPPRNNLERIGTSERIEDEDRERRDEDSRRQRIERETPAGCSSSSPRRPFSPSSSSCLVPLSLFDPVIDGTSTDRGRTREEAEHEKGGREEDVEDFLSDIFSSSSLYEEEKAKKRKRKQSSTGHGSSINGSANGPREDGFLNDDDIDLLLSQDMKDHEESFCSYTNTGVSLSFDNFDGSLFSSSLAPPFFSSSQQEEEVMKGRKTTELTRDEKLLSSSSSLSIPGAMKEMHEDLLPPPVRLQMQKFHYLQRMRREAAERLRQEKDAIVKGLVLLQKVFGIVYSHTMKKGSEEERKEEISDQQEKEEKEKETQESRVLPSGVEKKLAIECREAGDAEMKKTKSGGLKAFDEGQEGRGEEDRQVRKSRREEEEGRKMMAWSEENPLDQTWLSRGRCDSVSLASLVIIVFQWLKPYSILVRFLSLSSFSYPFSL</sequence>
<feature type="region of interest" description="Disordered" evidence="1">
    <location>
        <begin position="929"/>
        <end position="1154"/>
    </location>
</feature>
<feature type="compositionally biased region" description="Low complexity" evidence="1">
    <location>
        <begin position="1410"/>
        <end position="1433"/>
    </location>
</feature>
<feature type="compositionally biased region" description="Low complexity" evidence="1">
    <location>
        <begin position="89"/>
        <end position="102"/>
    </location>
</feature>
<feature type="compositionally biased region" description="Basic and acidic residues" evidence="1">
    <location>
        <begin position="230"/>
        <end position="247"/>
    </location>
</feature>
<dbReference type="VEuPathDB" id="ToxoDB:CSUI_004414"/>
<feature type="compositionally biased region" description="Basic and acidic residues" evidence="1">
    <location>
        <begin position="1079"/>
        <end position="1105"/>
    </location>
</feature>
<feature type="compositionally biased region" description="Basic and acidic residues" evidence="1">
    <location>
        <begin position="661"/>
        <end position="678"/>
    </location>
</feature>
<keyword evidence="3" id="KW-1185">Reference proteome</keyword>
<feature type="compositionally biased region" description="Basic and acidic residues" evidence="1">
    <location>
        <begin position="1441"/>
        <end position="1459"/>
    </location>
</feature>
<dbReference type="GeneID" id="94427816"/>
<feature type="compositionally biased region" description="Low complexity" evidence="1">
    <location>
        <begin position="599"/>
        <end position="613"/>
    </location>
</feature>
<feature type="compositionally biased region" description="Low complexity" evidence="1">
    <location>
        <begin position="552"/>
        <end position="571"/>
    </location>
</feature>
<accession>A0A2C6L0J4</accession>
<feature type="region of interest" description="Disordered" evidence="1">
    <location>
        <begin position="1219"/>
        <end position="1340"/>
    </location>
</feature>
<feature type="compositionally biased region" description="Low complexity" evidence="1">
    <location>
        <begin position="964"/>
        <end position="980"/>
    </location>
</feature>
<feature type="compositionally biased region" description="Basic and acidic residues" evidence="1">
    <location>
        <begin position="162"/>
        <end position="179"/>
    </location>
</feature>
<feature type="compositionally biased region" description="Basic and acidic residues" evidence="1">
    <location>
        <begin position="1255"/>
        <end position="1275"/>
    </location>
</feature>
<feature type="compositionally biased region" description="Basic and acidic residues" evidence="1">
    <location>
        <begin position="1657"/>
        <end position="1682"/>
    </location>
</feature>
<feature type="compositionally biased region" description="Low complexity" evidence="1">
    <location>
        <begin position="493"/>
        <end position="504"/>
    </location>
</feature>
<feature type="compositionally biased region" description="Basic and acidic residues" evidence="1">
    <location>
        <begin position="284"/>
        <end position="296"/>
    </location>
</feature>
<dbReference type="Proteomes" id="UP000221165">
    <property type="component" value="Unassembled WGS sequence"/>
</dbReference>
<feature type="compositionally biased region" description="Polar residues" evidence="1">
    <location>
        <begin position="1489"/>
        <end position="1501"/>
    </location>
</feature>
<reference evidence="2 3" key="1">
    <citation type="journal article" date="2017" name="Int. J. Parasitol.">
        <title>The genome of the protozoan parasite Cystoisospora suis and a reverse vaccinology approach to identify vaccine candidates.</title>
        <authorList>
            <person name="Palmieri N."/>
            <person name="Shrestha A."/>
            <person name="Ruttkowski B."/>
            <person name="Beck T."/>
            <person name="Vogl C."/>
            <person name="Tomley F."/>
            <person name="Blake D.P."/>
            <person name="Joachim A."/>
        </authorList>
    </citation>
    <scope>NUCLEOTIDE SEQUENCE [LARGE SCALE GENOMIC DNA]</scope>
    <source>
        <strain evidence="2 3">Wien I</strain>
    </source>
</reference>
<feature type="compositionally biased region" description="Basic and acidic residues" evidence="1">
    <location>
        <begin position="726"/>
        <end position="737"/>
    </location>
</feature>
<feature type="compositionally biased region" description="Low complexity" evidence="1">
    <location>
        <begin position="129"/>
        <end position="142"/>
    </location>
</feature>
<feature type="compositionally biased region" description="Basic and acidic residues" evidence="1">
    <location>
        <begin position="1037"/>
        <end position="1048"/>
    </location>
</feature>
<dbReference type="OrthoDB" id="332659at2759"/>
<feature type="compositionally biased region" description="Polar residues" evidence="1">
    <location>
        <begin position="695"/>
        <end position="706"/>
    </location>
</feature>
<organism evidence="2 3">
    <name type="scientific">Cystoisospora suis</name>
    <dbReference type="NCBI Taxonomy" id="483139"/>
    <lineage>
        <taxon>Eukaryota</taxon>
        <taxon>Sar</taxon>
        <taxon>Alveolata</taxon>
        <taxon>Apicomplexa</taxon>
        <taxon>Conoidasida</taxon>
        <taxon>Coccidia</taxon>
        <taxon>Eucoccidiorida</taxon>
        <taxon>Eimeriorina</taxon>
        <taxon>Sarcocystidae</taxon>
        <taxon>Cystoisospora</taxon>
    </lineage>
</organism>
<gene>
    <name evidence="2" type="ORF">CSUI_004414</name>
</gene>
<feature type="region of interest" description="Disordered" evidence="1">
    <location>
        <begin position="824"/>
        <end position="847"/>
    </location>
</feature>
<feature type="region of interest" description="Disordered" evidence="1">
    <location>
        <begin position="1479"/>
        <end position="1509"/>
    </location>
</feature>
<feature type="compositionally biased region" description="Basic and acidic residues" evidence="1">
    <location>
        <begin position="950"/>
        <end position="960"/>
    </location>
</feature>
<feature type="compositionally biased region" description="Acidic residues" evidence="1">
    <location>
        <begin position="1003"/>
        <end position="1015"/>
    </location>
</feature>
<feature type="region of interest" description="Disordered" evidence="1">
    <location>
        <begin position="1362"/>
        <end position="1464"/>
    </location>
</feature>
<feature type="compositionally biased region" description="Basic and acidic residues" evidence="1">
    <location>
        <begin position="518"/>
        <end position="544"/>
    </location>
</feature>
<feature type="compositionally biased region" description="Basic and acidic residues" evidence="1">
    <location>
        <begin position="1016"/>
        <end position="1028"/>
    </location>
</feature>
<feature type="compositionally biased region" description="Polar residues" evidence="1">
    <location>
        <begin position="929"/>
        <end position="949"/>
    </location>
</feature>
<feature type="compositionally biased region" description="Basic and acidic residues" evidence="1">
    <location>
        <begin position="1390"/>
        <end position="1406"/>
    </location>
</feature>
<dbReference type="EMBL" id="MIGC01002060">
    <property type="protein sequence ID" value="PHJ21738.1"/>
    <property type="molecule type" value="Genomic_DNA"/>
</dbReference>
<feature type="compositionally biased region" description="Basic and acidic residues" evidence="1">
    <location>
        <begin position="386"/>
        <end position="415"/>
    </location>
</feature>
<feature type="compositionally biased region" description="Low complexity" evidence="1">
    <location>
        <begin position="738"/>
        <end position="763"/>
    </location>
</feature>
<feature type="region of interest" description="Disordered" evidence="1">
    <location>
        <begin position="1657"/>
        <end position="1688"/>
    </location>
</feature>
<feature type="compositionally biased region" description="Polar residues" evidence="1">
    <location>
        <begin position="258"/>
        <end position="268"/>
    </location>
</feature>
<proteinExistence type="predicted"/>
<name>A0A2C6L0J4_9APIC</name>
<feature type="compositionally biased region" description="Low complexity" evidence="1">
    <location>
        <begin position="1239"/>
        <end position="1250"/>
    </location>
</feature>
<feature type="compositionally biased region" description="Low complexity" evidence="1">
    <location>
        <begin position="338"/>
        <end position="374"/>
    </location>
</feature>
<feature type="region of interest" description="Disordered" evidence="1">
    <location>
        <begin position="87"/>
        <end position="613"/>
    </location>
</feature>
<feature type="compositionally biased region" description="Basic and acidic residues" evidence="1">
    <location>
        <begin position="1716"/>
        <end position="1743"/>
    </location>
</feature>
<feature type="compositionally biased region" description="Polar residues" evidence="1">
    <location>
        <begin position="300"/>
        <end position="320"/>
    </location>
</feature>
<feature type="compositionally biased region" description="Basic and acidic residues" evidence="1">
    <location>
        <begin position="831"/>
        <end position="847"/>
    </location>
</feature>